<name>A0A0M8MLM2_9BASI</name>
<dbReference type="Gene3D" id="3.40.50.1240">
    <property type="entry name" value="Phosphoglycerate mutase-like"/>
    <property type="match status" value="1"/>
</dbReference>
<evidence type="ECO:0008006" key="3">
    <source>
        <dbReference type="Google" id="ProtNLM"/>
    </source>
</evidence>
<dbReference type="SUPFAM" id="SSF53254">
    <property type="entry name" value="Phosphoglycerate mutase-like"/>
    <property type="match status" value="1"/>
</dbReference>
<dbReference type="PANTHER" id="PTHR48100:SF54">
    <property type="entry name" value="PHOSPHATASE SPAC5H10.03-RELATED"/>
    <property type="match status" value="1"/>
</dbReference>
<dbReference type="CDD" id="cd07067">
    <property type="entry name" value="HP_PGM_like"/>
    <property type="match status" value="1"/>
</dbReference>
<dbReference type="InterPro" id="IPR050275">
    <property type="entry name" value="PGM_Phosphatase"/>
</dbReference>
<organism evidence="1 2">
    <name type="scientific">Malassezia pachydermatis</name>
    <dbReference type="NCBI Taxonomy" id="77020"/>
    <lineage>
        <taxon>Eukaryota</taxon>
        <taxon>Fungi</taxon>
        <taxon>Dikarya</taxon>
        <taxon>Basidiomycota</taxon>
        <taxon>Ustilaginomycotina</taxon>
        <taxon>Malasseziomycetes</taxon>
        <taxon>Malasseziales</taxon>
        <taxon>Malasseziaceae</taxon>
        <taxon>Malassezia</taxon>
    </lineage>
</organism>
<evidence type="ECO:0000313" key="1">
    <source>
        <dbReference type="EMBL" id="KOS14976.1"/>
    </source>
</evidence>
<reference evidence="1 2" key="1">
    <citation type="submission" date="2015-07" db="EMBL/GenBank/DDBJ databases">
        <title>Draft Genome Sequence of Malassezia furfur CBS1878 and Malassezia pachydermatis CBS1879.</title>
        <authorList>
            <person name="Triana S."/>
            <person name="Ohm R."/>
            <person name="Gonzalez A."/>
            <person name="DeCock H."/>
            <person name="Restrepo S."/>
            <person name="Celis A."/>
        </authorList>
    </citation>
    <scope>NUCLEOTIDE SEQUENCE [LARGE SCALE GENOMIC DNA]</scope>
    <source>
        <strain evidence="1 2">CBS 1879</strain>
    </source>
</reference>
<protein>
    <recommendedName>
        <fullName evidence="3">Phosphoglycerate mutase-like protein</fullName>
    </recommendedName>
</protein>
<dbReference type="GeneID" id="28727109"/>
<dbReference type="PANTHER" id="PTHR48100">
    <property type="entry name" value="BROAD-SPECIFICITY PHOSPHATASE YOR283W-RELATED"/>
    <property type="match status" value="1"/>
</dbReference>
<comment type="caution">
    <text evidence="1">The sequence shown here is derived from an EMBL/GenBank/DDBJ whole genome shotgun (WGS) entry which is preliminary data.</text>
</comment>
<dbReference type="VEuPathDB" id="FungiDB:Malapachy_0720"/>
<dbReference type="AlphaFoldDB" id="A0A0M8MLM2"/>
<dbReference type="Proteomes" id="UP000037751">
    <property type="component" value="Unassembled WGS sequence"/>
</dbReference>
<keyword evidence="2" id="KW-1185">Reference proteome</keyword>
<dbReference type="SMART" id="SM00855">
    <property type="entry name" value="PGAM"/>
    <property type="match status" value="1"/>
</dbReference>
<dbReference type="InterPro" id="IPR029033">
    <property type="entry name" value="His_PPase_superfam"/>
</dbReference>
<proteinExistence type="predicted"/>
<dbReference type="GO" id="GO:0016791">
    <property type="term" value="F:phosphatase activity"/>
    <property type="evidence" value="ECO:0007669"/>
    <property type="project" value="TreeGrafter"/>
</dbReference>
<dbReference type="OrthoDB" id="496981at2759"/>
<dbReference type="InterPro" id="IPR013078">
    <property type="entry name" value="His_Pase_superF_clade-1"/>
</dbReference>
<dbReference type="EMBL" id="LGAV01000003">
    <property type="protein sequence ID" value="KOS14976.1"/>
    <property type="molecule type" value="Genomic_DNA"/>
</dbReference>
<dbReference type="Pfam" id="PF00300">
    <property type="entry name" value="His_Phos_1"/>
    <property type="match status" value="1"/>
</dbReference>
<accession>A0A0M8MLM2</accession>
<dbReference type="GO" id="GO:0005737">
    <property type="term" value="C:cytoplasm"/>
    <property type="evidence" value="ECO:0007669"/>
    <property type="project" value="TreeGrafter"/>
</dbReference>
<dbReference type="RefSeq" id="XP_017992608.1">
    <property type="nucleotide sequence ID" value="XM_018135234.1"/>
</dbReference>
<evidence type="ECO:0000313" key="2">
    <source>
        <dbReference type="Proteomes" id="UP000037751"/>
    </source>
</evidence>
<sequence>MAPTSRIYLTRHAQAMHNVSEDTTISDAVLTPLGHQQAARLATLTPEIQSVAEVIISSPLRRTLQTTAAGYAPAIERLGGHANIVCLPQLQECSHNPCDTGSAREILESHPEFSKYNLSLLTPEWISKKDFYGAYRFRL</sequence>
<gene>
    <name evidence="1" type="ORF">Malapachy_0720</name>
</gene>